<keyword evidence="2" id="KW-1185">Reference proteome</keyword>
<proteinExistence type="predicted"/>
<evidence type="ECO:0000313" key="2">
    <source>
        <dbReference type="Proteomes" id="UP000648257"/>
    </source>
</evidence>
<dbReference type="Proteomes" id="UP000648257">
    <property type="component" value="Unassembled WGS sequence"/>
</dbReference>
<dbReference type="EMBL" id="JACOFW010000019">
    <property type="protein sequence ID" value="MBC3808684.1"/>
    <property type="molecule type" value="Genomic_DNA"/>
</dbReference>
<name>A0ABR6X6U6_9BURK</name>
<comment type="caution">
    <text evidence="1">The sequence shown here is derived from an EMBL/GenBank/DDBJ whole genome shotgun (WGS) entry which is preliminary data.</text>
</comment>
<evidence type="ECO:0000313" key="1">
    <source>
        <dbReference type="EMBL" id="MBC3808684.1"/>
    </source>
</evidence>
<sequence>MTKQIVRKITELIQNVEQQFVQLLIEYSSGKVERSRMVGLLMGHK</sequence>
<gene>
    <name evidence="1" type="ORF">H8K52_15160</name>
</gene>
<organism evidence="1 2">
    <name type="scientific">Undibacterium seohonense</name>
    <dbReference type="NCBI Taxonomy" id="1344950"/>
    <lineage>
        <taxon>Bacteria</taxon>
        <taxon>Pseudomonadati</taxon>
        <taxon>Pseudomonadota</taxon>
        <taxon>Betaproteobacteria</taxon>
        <taxon>Burkholderiales</taxon>
        <taxon>Oxalobacteraceae</taxon>
        <taxon>Undibacterium</taxon>
    </lineage>
</organism>
<reference evidence="1 2" key="1">
    <citation type="submission" date="2020-08" db="EMBL/GenBank/DDBJ databases">
        <title>Novel species isolated from subtropical streams in China.</title>
        <authorList>
            <person name="Lu H."/>
        </authorList>
    </citation>
    <scope>NUCLEOTIDE SEQUENCE [LARGE SCALE GENOMIC DNA]</scope>
    <source>
        <strain evidence="1 2">KACC 16656</strain>
    </source>
</reference>
<accession>A0ABR6X6U6</accession>
<dbReference type="RefSeq" id="WP_186923761.1">
    <property type="nucleotide sequence ID" value="NZ_JACOFW010000019.1"/>
</dbReference>
<protein>
    <submittedName>
        <fullName evidence="1">Uncharacterized protein</fullName>
    </submittedName>
</protein>